<gene>
    <name evidence="1" type="ORF">Microterr_00400</name>
</gene>
<keyword evidence="2" id="KW-1185">Reference proteome</keyword>
<dbReference type="EMBL" id="AP027141">
    <property type="protein sequence ID" value="BDV29380.1"/>
    <property type="molecule type" value="Genomic_DNA"/>
</dbReference>
<proteinExistence type="predicted"/>
<dbReference type="Proteomes" id="UP001317779">
    <property type="component" value="Chromosome"/>
</dbReference>
<evidence type="ECO:0008006" key="3">
    <source>
        <dbReference type="Google" id="ProtNLM"/>
    </source>
</evidence>
<accession>A0ABM8DV43</accession>
<reference evidence="1 2" key="1">
    <citation type="submission" date="2022-12" db="EMBL/GenBank/DDBJ databases">
        <title>Microbacterium terricola strain KV-448 chromosome, complete genome.</title>
        <authorList>
            <person name="Oshima T."/>
            <person name="Moriya T."/>
            <person name="Bessho Y."/>
        </authorList>
    </citation>
    <scope>NUCLEOTIDE SEQUENCE [LARGE SCALE GENOMIC DNA]</scope>
    <source>
        <strain evidence="1 2">KV-448</strain>
    </source>
</reference>
<name>A0ABM8DV43_9MICO</name>
<protein>
    <recommendedName>
        <fullName evidence="3">Nucleotidyltransferase</fullName>
    </recommendedName>
</protein>
<sequence length="76" mass="8922">MLVSIREDIQVWCGGGRPVRMFWRGDRWRVIDEPTREDGGLWQAWRFTVRSERDARTAVVDVEGIEGRWALVAAYE</sequence>
<evidence type="ECO:0000313" key="2">
    <source>
        <dbReference type="Proteomes" id="UP001317779"/>
    </source>
</evidence>
<organism evidence="1 2">
    <name type="scientific">Microbacterium terricola</name>
    <dbReference type="NCBI Taxonomy" id="344163"/>
    <lineage>
        <taxon>Bacteria</taxon>
        <taxon>Bacillati</taxon>
        <taxon>Actinomycetota</taxon>
        <taxon>Actinomycetes</taxon>
        <taxon>Micrococcales</taxon>
        <taxon>Microbacteriaceae</taxon>
        <taxon>Microbacterium</taxon>
    </lineage>
</organism>
<evidence type="ECO:0000313" key="1">
    <source>
        <dbReference type="EMBL" id="BDV29380.1"/>
    </source>
</evidence>